<dbReference type="InterPro" id="IPR038441">
    <property type="entry name" value="THAP_Znf_sf"/>
</dbReference>
<evidence type="ECO:0000256" key="6">
    <source>
        <dbReference type="SAM" id="Coils"/>
    </source>
</evidence>
<keyword evidence="1" id="KW-0479">Metal-binding</keyword>
<evidence type="ECO:0000313" key="8">
    <source>
        <dbReference type="EMBL" id="CAB3228137.1"/>
    </source>
</evidence>
<evidence type="ECO:0000313" key="9">
    <source>
        <dbReference type="Proteomes" id="UP000494106"/>
    </source>
</evidence>
<evidence type="ECO:0000256" key="3">
    <source>
        <dbReference type="ARBA" id="ARBA00022833"/>
    </source>
</evidence>
<dbReference type="SMART" id="SM00980">
    <property type="entry name" value="THAP"/>
    <property type="match status" value="1"/>
</dbReference>
<evidence type="ECO:0000259" key="7">
    <source>
        <dbReference type="PROSITE" id="PS50950"/>
    </source>
</evidence>
<name>A0A8S0Z605_ARCPL</name>
<gene>
    <name evidence="8" type="ORF">APLA_LOCUS3534</name>
</gene>
<dbReference type="PROSITE" id="PS50950">
    <property type="entry name" value="ZF_THAP"/>
    <property type="match status" value="1"/>
</dbReference>
<evidence type="ECO:0000256" key="2">
    <source>
        <dbReference type="ARBA" id="ARBA00022771"/>
    </source>
</evidence>
<keyword evidence="6" id="KW-0175">Coiled coil</keyword>
<dbReference type="Proteomes" id="UP000494106">
    <property type="component" value="Unassembled WGS sequence"/>
</dbReference>
<reference evidence="8 9" key="1">
    <citation type="submission" date="2020-04" db="EMBL/GenBank/DDBJ databases">
        <authorList>
            <person name="Wallbank WR R."/>
            <person name="Pardo Diaz C."/>
            <person name="Kozak K."/>
            <person name="Martin S."/>
            <person name="Jiggins C."/>
            <person name="Moest M."/>
            <person name="Warren A I."/>
            <person name="Byers J.R.P. K."/>
            <person name="Montejo-Kovacevich G."/>
            <person name="Yen C E."/>
        </authorList>
    </citation>
    <scope>NUCLEOTIDE SEQUENCE [LARGE SCALE GENOMIC DNA]</scope>
</reference>
<dbReference type="OrthoDB" id="7312725at2759"/>
<evidence type="ECO:0000256" key="4">
    <source>
        <dbReference type="ARBA" id="ARBA00023125"/>
    </source>
</evidence>
<feature type="domain" description="THAP-type" evidence="7">
    <location>
        <begin position="1"/>
        <end position="87"/>
    </location>
</feature>
<organism evidence="8 9">
    <name type="scientific">Arctia plantaginis</name>
    <name type="common">Wood tiger moth</name>
    <name type="synonym">Phalaena plantaginis</name>
    <dbReference type="NCBI Taxonomy" id="874455"/>
    <lineage>
        <taxon>Eukaryota</taxon>
        <taxon>Metazoa</taxon>
        <taxon>Ecdysozoa</taxon>
        <taxon>Arthropoda</taxon>
        <taxon>Hexapoda</taxon>
        <taxon>Insecta</taxon>
        <taxon>Pterygota</taxon>
        <taxon>Neoptera</taxon>
        <taxon>Endopterygota</taxon>
        <taxon>Lepidoptera</taxon>
        <taxon>Glossata</taxon>
        <taxon>Ditrysia</taxon>
        <taxon>Noctuoidea</taxon>
        <taxon>Erebidae</taxon>
        <taxon>Arctiinae</taxon>
        <taxon>Arctia</taxon>
    </lineage>
</organism>
<keyword evidence="2 5" id="KW-0863">Zinc-finger</keyword>
<dbReference type="GO" id="GO:0003677">
    <property type="term" value="F:DNA binding"/>
    <property type="evidence" value="ECO:0007669"/>
    <property type="project" value="UniProtKB-UniRule"/>
</dbReference>
<protein>
    <recommendedName>
        <fullName evidence="7">THAP-type domain-containing protein</fullName>
    </recommendedName>
</protein>
<keyword evidence="4 5" id="KW-0238">DNA-binding</keyword>
<sequence>MPSCVMRHCRNYTSKTSKSLGITYHAFPANELRCNQWINIVRRQRREEDWRPNTSSRICSVHFNIADKYTSKKGLTLLKKTAFPVLEEPSQCVSRSAGASPSIDHENISDLEAFLETPRKWHLKMYSKKKLIKNNKNLSKRNKRLEKKVRSMKNILKHLKKREYVSDEQFNELNVKPVVYNIFTRIVRQKKSKKGLRLKYPPAMRKFALTLNFYSPAAYKYVRQVFHTALPHPRVLSKWYENSSVLPGFTSQAFDTLKKKSELSGKRLL</sequence>
<dbReference type="InterPro" id="IPR052224">
    <property type="entry name" value="THAP_domain_protein"/>
</dbReference>
<keyword evidence="9" id="KW-1185">Reference proteome</keyword>
<dbReference type="EMBL" id="CADEBC010000318">
    <property type="protein sequence ID" value="CAB3228137.1"/>
    <property type="molecule type" value="Genomic_DNA"/>
</dbReference>
<keyword evidence="3" id="KW-0862">Zinc</keyword>
<dbReference type="PANTHER" id="PTHR46927:SF3">
    <property type="entry name" value="THAP-TYPE DOMAIN-CONTAINING PROTEIN"/>
    <property type="match status" value="1"/>
</dbReference>
<dbReference type="PANTHER" id="PTHR46927">
    <property type="entry name" value="AGAP005574-PA"/>
    <property type="match status" value="1"/>
</dbReference>
<dbReference type="InterPro" id="IPR006612">
    <property type="entry name" value="THAP_Znf"/>
</dbReference>
<dbReference type="InterPro" id="IPR021896">
    <property type="entry name" value="THAP9-like_HTH"/>
</dbReference>
<dbReference type="Pfam" id="PF12017">
    <property type="entry name" value="Tnp_P_element"/>
    <property type="match status" value="1"/>
</dbReference>
<dbReference type="Gene3D" id="6.20.210.20">
    <property type="entry name" value="THAP domain"/>
    <property type="match status" value="1"/>
</dbReference>
<dbReference type="Pfam" id="PF05485">
    <property type="entry name" value="THAP"/>
    <property type="match status" value="1"/>
</dbReference>
<evidence type="ECO:0000256" key="1">
    <source>
        <dbReference type="ARBA" id="ARBA00022723"/>
    </source>
</evidence>
<dbReference type="AlphaFoldDB" id="A0A8S0Z605"/>
<accession>A0A8S0Z605</accession>
<proteinExistence type="predicted"/>
<dbReference type="GO" id="GO:0008270">
    <property type="term" value="F:zinc ion binding"/>
    <property type="evidence" value="ECO:0007669"/>
    <property type="project" value="UniProtKB-KW"/>
</dbReference>
<dbReference type="SUPFAM" id="SSF57716">
    <property type="entry name" value="Glucocorticoid receptor-like (DNA-binding domain)"/>
    <property type="match status" value="1"/>
</dbReference>
<comment type="caution">
    <text evidence="8">The sequence shown here is derived from an EMBL/GenBank/DDBJ whole genome shotgun (WGS) entry which is preliminary data.</text>
</comment>
<evidence type="ECO:0000256" key="5">
    <source>
        <dbReference type="PROSITE-ProRule" id="PRU00309"/>
    </source>
</evidence>
<feature type="coiled-coil region" evidence="6">
    <location>
        <begin position="128"/>
        <end position="162"/>
    </location>
</feature>